<keyword evidence="1" id="KW-0812">Transmembrane</keyword>
<dbReference type="RefSeq" id="WP_343054578.1">
    <property type="nucleotide sequence ID" value="NZ_JACHXY010000001.1"/>
</dbReference>
<sequence length="384" mass="40419">MAPVRSRRRGALGWAALAVGLLLVALVGGTLVYGGYAQRAALDPESAGSDGARAVVRVLEQQGVRVIVARDRPAAERALADGEATLAMRDAPMLSDDALRDLTDRARDVVLLEPRTRALDVLLNGSGLGGFADDEAVAADCSLPAAANAGSARVGELMTPGEGVTSCFPVDGEFGLLTVETTGRTITALDALATLTNATLPRDGNAALALAVLGQSDTLVWYLPSPADADRAADVPTLSELTPPWVTPGILLLIVAALIAAIWRGRRFGPLVRERLPVTVRANETTEGRARLYAVARDAPHALDELRRATRGRLERLLGLSARSDPGRIADAVAARLGADRARVHGILIDDQPRTDRDLVAAADRLRDLEASVRAAVRTEGTTR</sequence>
<proteinExistence type="predicted"/>
<evidence type="ECO:0000256" key="1">
    <source>
        <dbReference type="SAM" id="Phobius"/>
    </source>
</evidence>
<dbReference type="AlphaFoldDB" id="A0A7W5GF16"/>
<protein>
    <recommendedName>
        <fullName evidence="2">DUF4350 domain-containing protein</fullName>
    </recommendedName>
</protein>
<dbReference type="EMBL" id="JACHXY010000001">
    <property type="protein sequence ID" value="MBB3156717.1"/>
    <property type="molecule type" value="Genomic_DNA"/>
</dbReference>
<evidence type="ECO:0000313" key="3">
    <source>
        <dbReference type="EMBL" id="MBB3156717.1"/>
    </source>
</evidence>
<gene>
    <name evidence="3" type="ORF">FHS07_000401</name>
</gene>
<name>A0A7W5GF16_9MICO</name>
<evidence type="ECO:0000259" key="2">
    <source>
        <dbReference type="Pfam" id="PF14258"/>
    </source>
</evidence>
<organism evidence="3 4">
    <name type="scientific">Microbacterium proteolyticum</name>
    <dbReference type="NCBI Taxonomy" id="1572644"/>
    <lineage>
        <taxon>Bacteria</taxon>
        <taxon>Bacillati</taxon>
        <taxon>Actinomycetota</taxon>
        <taxon>Actinomycetes</taxon>
        <taxon>Micrococcales</taxon>
        <taxon>Microbacteriaceae</taxon>
        <taxon>Microbacterium</taxon>
    </lineage>
</organism>
<keyword evidence="1" id="KW-1133">Transmembrane helix</keyword>
<reference evidence="3 4" key="1">
    <citation type="submission" date="2020-08" db="EMBL/GenBank/DDBJ databases">
        <title>Genomic Encyclopedia of Type Strains, Phase III (KMG-III): the genomes of soil and plant-associated and newly described type strains.</title>
        <authorList>
            <person name="Whitman W."/>
        </authorList>
    </citation>
    <scope>NUCLEOTIDE SEQUENCE [LARGE SCALE GENOMIC DNA]</scope>
    <source>
        <strain evidence="3 4">CECT 8356</strain>
    </source>
</reference>
<comment type="caution">
    <text evidence="3">The sequence shown here is derived from an EMBL/GenBank/DDBJ whole genome shotgun (WGS) entry which is preliminary data.</text>
</comment>
<accession>A0A7W5GF16</accession>
<feature type="transmembrane region" description="Helical" evidence="1">
    <location>
        <begin position="245"/>
        <end position="263"/>
    </location>
</feature>
<keyword evidence="1" id="KW-0472">Membrane</keyword>
<dbReference type="InterPro" id="IPR025646">
    <property type="entry name" value="DUF4350"/>
</dbReference>
<dbReference type="Pfam" id="PF14258">
    <property type="entry name" value="DUF4350"/>
    <property type="match status" value="1"/>
</dbReference>
<dbReference type="Proteomes" id="UP000543579">
    <property type="component" value="Unassembled WGS sequence"/>
</dbReference>
<feature type="domain" description="DUF4350" evidence="2">
    <location>
        <begin position="44"/>
        <end position="213"/>
    </location>
</feature>
<evidence type="ECO:0000313" key="4">
    <source>
        <dbReference type="Proteomes" id="UP000543579"/>
    </source>
</evidence>